<dbReference type="AlphaFoldDB" id="A0A9W8E7T8"/>
<dbReference type="EC" id="3.2.1.-" evidence="5"/>
<dbReference type="GO" id="GO:0005509">
    <property type="term" value="F:calcium ion binding"/>
    <property type="evidence" value="ECO:0007669"/>
    <property type="project" value="InterPro"/>
</dbReference>
<dbReference type="PRINTS" id="PR00747">
    <property type="entry name" value="GLYHDRLASE47"/>
</dbReference>
<evidence type="ECO:0000256" key="2">
    <source>
        <dbReference type="ARBA" id="ARBA00007658"/>
    </source>
</evidence>
<name>A0A9W8E7T8_9FUNG</name>
<keyword evidence="5" id="KW-0326">Glycosidase</keyword>
<comment type="caution">
    <text evidence="6">The sequence shown here is derived from an EMBL/GenBank/DDBJ whole genome shotgun (WGS) entry which is preliminary data.</text>
</comment>
<evidence type="ECO:0000256" key="1">
    <source>
        <dbReference type="ARBA" id="ARBA00004240"/>
    </source>
</evidence>
<comment type="similarity">
    <text evidence="2 5">Belongs to the glycosyl hydrolase 47 family.</text>
</comment>
<dbReference type="GO" id="GO:0044322">
    <property type="term" value="C:endoplasmic reticulum quality control compartment"/>
    <property type="evidence" value="ECO:0007669"/>
    <property type="project" value="GOC"/>
</dbReference>
<dbReference type="InterPro" id="IPR044674">
    <property type="entry name" value="EDEM1/2/3"/>
</dbReference>
<dbReference type="GO" id="GO:0016020">
    <property type="term" value="C:membrane"/>
    <property type="evidence" value="ECO:0007669"/>
    <property type="project" value="InterPro"/>
</dbReference>
<comment type="subcellular location">
    <subcellularLocation>
        <location evidence="1">Endoplasmic reticulum</location>
    </subcellularLocation>
</comment>
<dbReference type="Gene3D" id="1.50.10.10">
    <property type="match status" value="1"/>
</dbReference>
<dbReference type="Pfam" id="PF01532">
    <property type="entry name" value="Glyco_hydro_47"/>
    <property type="match status" value="1"/>
</dbReference>
<evidence type="ECO:0000313" key="6">
    <source>
        <dbReference type="EMBL" id="KAJ1976781.1"/>
    </source>
</evidence>
<dbReference type="PANTHER" id="PTHR45679:SF6">
    <property type="entry name" value="ER DEGRADATION-ENHANCING ALPHA-MANNOSIDASE-LIKE PROTEIN 2"/>
    <property type="match status" value="1"/>
</dbReference>
<keyword evidence="4" id="KW-0325">Glycoprotein</keyword>
<dbReference type="PANTHER" id="PTHR45679">
    <property type="entry name" value="ER DEGRADATION-ENHANCING ALPHA-MANNOSIDASE-LIKE PROTEIN 2"/>
    <property type="match status" value="1"/>
</dbReference>
<protein>
    <recommendedName>
        <fullName evidence="5">alpha-1,2-Mannosidase</fullName>
        <ecNumber evidence="5">3.2.1.-</ecNumber>
    </recommendedName>
</protein>
<dbReference type="GO" id="GO:0004571">
    <property type="term" value="F:mannosyl-oligosaccharide 1,2-alpha-mannosidase activity"/>
    <property type="evidence" value="ECO:0007669"/>
    <property type="project" value="InterPro"/>
</dbReference>
<dbReference type="InterPro" id="IPR001382">
    <property type="entry name" value="Glyco_hydro_47"/>
</dbReference>
<keyword evidence="5" id="KW-0378">Hydrolase</keyword>
<dbReference type="InterPro" id="IPR036026">
    <property type="entry name" value="Seven-hairpin_glycosidases"/>
</dbReference>
<feature type="non-terminal residue" evidence="6">
    <location>
        <position position="66"/>
    </location>
</feature>
<dbReference type="OrthoDB" id="8118055at2759"/>
<dbReference type="GO" id="GO:0005975">
    <property type="term" value="P:carbohydrate metabolic process"/>
    <property type="evidence" value="ECO:0007669"/>
    <property type="project" value="InterPro"/>
</dbReference>
<sequence>MVWDGQVHLDMFFHGFNNYMEHAFPKDELKPLSCGGVDTLGGYALTLIDSLDTIAVCMVHPRLMDH</sequence>
<gene>
    <name evidence="6" type="primary">MNS4</name>
    <name evidence="6" type="ORF">H4R34_003851</name>
</gene>
<dbReference type="GO" id="GO:1904380">
    <property type="term" value="P:endoplasmic reticulum mannose trimming"/>
    <property type="evidence" value="ECO:0007669"/>
    <property type="project" value="InterPro"/>
</dbReference>
<accession>A0A9W8E7T8</accession>
<dbReference type="SUPFAM" id="SSF48225">
    <property type="entry name" value="Seven-hairpin glycosidases"/>
    <property type="match status" value="1"/>
</dbReference>
<keyword evidence="7" id="KW-1185">Reference proteome</keyword>
<dbReference type="EMBL" id="JANBQB010000401">
    <property type="protein sequence ID" value="KAJ1976781.1"/>
    <property type="molecule type" value="Genomic_DNA"/>
</dbReference>
<dbReference type="GO" id="GO:0036503">
    <property type="term" value="P:ERAD pathway"/>
    <property type="evidence" value="ECO:0007669"/>
    <property type="project" value="UniProtKB-ARBA"/>
</dbReference>
<reference evidence="6" key="1">
    <citation type="submission" date="2022-07" db="EMBL/GenBank/DDBJ databases">
        <title>Phylogenomic reconstructions and comparative analyses of Kickxellomycotina fungi.</title>
        <authorList>
            <person name="Reynolds N.K."/>
            <person name="Stajich J.E."/>
            <person name="Barry K."/>
            <person name="Grigoriev I.V."/>
            <person name="Crous P."/>
            <person name="Smith M.E."/>
        </authorList>
    </citation>
    <scope>NUCLEOTIDE SEQUENCE</scope>
    <source>
        <strain evidence="6">RSA 567</strain>
    </source>
</reference>
<proteinExistence type="inferred from homology"/>
<dbReference type="InterPro" id="IPR012341">
    <property type="entry name" value="6hp_glycosidase-like_sf"/>
</dbReference>
<evidence type="ECO:0000313" key="7">
    <source>
        <dbReference type="Proteomes" id="UP001151582"/>
    </source>
</evidence>
<organism evidence="6 7">
    <name type="scientific">Dimargaris verticillata</name>
    <dbReference type="NCBI Taxonomy" id="2761393"/>
    <lineage>
        <taxon>Eukaryota</taxon>
        <taxon>Fungi</taxon>
        <taxon>Fungi incertae sedis</taxon>
        <taxon>Zoopagomycota</taxon>
        <taxon>Kickxellomycotina</taxon>
        <taxon>Dimargaritomycetes</taxon>
        <taxon>Dimargaritales</taxon>
        <taxon>Dimargaritaceae</taxon>
        <taxon>Dimargaris</taxon>
    </lineage>
</organism>
<evidence type="ECO:0000256" key="5">
    <source>
        <dbReference type="RuleBase" id="RU361193"/>
    </source>
</evidence>
<dbReference type="Proteomes" id="UP001151582">
    <property type="component" value="Unassembled WGS sequence"/>
</dbReference>
<evidence type="ECO:0000256" key="4">
    <source>
        <dbReference type="ARBA" id="ARBA00023180"/>
    </source>
</evidence>
<evidence type="ECO:0000256" key="3">
    <source>
        <dbReference type="ARBA" id="ARBA00022824"/>
    </source>
</evidence>
<keyword evidence="3" id="KW-0256">Endoplasmic reticulum</keyword>